<evidence type="ECO:0000256" key="5">
    <source>
        <dbReference type="ARBA" id="ARBA00022840"/>
    </source>
</evidence>
<dbReference type="SUPFAM" id="SSF142764">
    <property type="entry name" value="YgbK-like"/>
    <property type="match status" value="1"/>
</dbReference>
<dbReference type="Pfam" id="PF17042">
    <property type="entry name" value="NBD_C"/>
    <property type="match status" value="1"/>
</dbReference>
<reference evidence="15" key="1">
    <citation type="submission" date="2021-06" db="EMBL/GenBank/DDBJ databases">
        <title>Emergence of genetically related NDM-1-producing Providencia rettgeri strains in Argentina.</title>
        <authorList>
            <person name="Pasteran F."/>
            <person name="Meo A."/>
            <person name="Gomez S."/>
            <person name="Derdoy L."/>
            <person name="Albronoz E."/>
            <person name="Faccone D."/>
            <person name="Guerriero L."/>
            <person name="Archuby D."/>
            <person name="Tarzia A."/>
            <person name="Lopez M."/>
            <person name="Corso A."/>
        </authorList>
    </citation>
    <scope>NUCLEOTIDE SEQUENCE</scope>
    <source>
        <strain evidence="15">PreM15628</strain>
    </source>
</reference>
<evidence type="ECO:0000259" key="13">
    <source>
        <dbReference type="Pfam" id="PF07005"/>
    </source>
</evidence>
<comment type="function">
    <text evidence="9">Catalyzes the ATP-dependent phosphorylation of 3-oxo-tetronate to 3-oxo-tetronate 4-phosphate.</text>
</comment>
<evidence type="ECO:0000313" key="15">
    <source>
        <dbReference type="EMBL" id="QWQ21284.2"/>
    </source>
</evidence>
<evidence type="ECO:0000256" key="1">
    <source>
        <dbReference type="ARBA" id="ARBA00005715"/>
    </source>
</evidence>
<keyword evidence="5" id="KW-0067">ATP-binding</keyword>
<dbReference type="InterPro" id="IPR042213">
    <property type="entry name" value="NBD_C_sf"/>
</dbReference>
<dbReference type="GO" id="GO:0016301">
    <property type="term" value="F:kinase activity"/>
    <property type="evidence" value="ECO:0007669"/>
    <property type="project" value="UniProtKB-KW"/>
</dbReference>
<evidence type="ECO:0000256" key="6">
    <source>
        <dbReference type="ARBA" id="ARBA00023277"/>
    </source>
</evidence>
<keyword evidence="4 15" id="KW-0418">Kinase</keyword>
<organism evidence="15 16">
    <name type="scientific">Providencia rettgeri</name>
    <dbReference type="NCBI Taxonomy" id="587"/>
    <lineage>
        <taxon>Bacteria</taxon>
        <taxon>Pseudomonadati</taxon>
        <taxon>Pseudomonadota</taxon>
        <taxon>Gammaproteobacteria</taxon>
        <taxon>Enterobacterales</taxon>
        <taxon>Morganellaceae</taxon>
        <taxon>Providencia</taxon>
    </lineage>
</organism>
<dbReference type="NCBIfam" id="NF043035">
    <property type="entry name" value="OxoTetrKin"/>
    <property type="match status" value="1"/>
</dbReference>
<protein>
    <recommendedName>
        <fullName evidence="11">3-oxo-tetronate kinase</fullName>
        <ecNumber evidence="10">2.7.1.217</ecNumber>
    </recommendedName>
    <alternativeName>
        <fullName evidence="12">3-dehydrotetronate 4-kinase</fullName>
    </alternativeName>
</protein>
<evidence type="ECO:0000256" key="10">
    <source>
        <dbReference type="ARBA" id="ARBA00039095"/>
    </source>
</evidence>
<comment type="catalytic activity">
    <reaction evidence="7">
        <text>3-dehydro-L-erythronate + ATP = 3-dehydro-4-O-phospho-L-erythronate + ADP + H(+)</text>
        <dbReference type="Rhea" id="RHEA:52552"/>
        <dbReference type="ChEBI" id="CHEBI:15378"/>
        <dbReference type="ChEBI" id="CHEBI:30616"/>
        <dbReference type="ChEBI" id="CHEBI:136592"/>
        <dbReference type="ChEBI" id="CHEBI:136670"/>
        <dbReference type="ChEBI" id="CHEBI:456216"/>
        <dbReference type="EC" id="2.7.1.217"/>
    </reaction>
</comment>
<sequence length="438" mass="46870">MTVKLGVIADDFTGATDIAGFMVQNGWKVVQLLNEPDESTPVPQDVDAIVISLKSRSCPVDEAVSASTNACKWLKQKANCQQIFFKYCSTFDSTEKGNIGPVTDALMAQLGTNLALVCPALPVNGRTVIHGHLFVNGQLLNESGMQHHPVTPMTDANLLRVMEKQSKGQAGLIKLEDIQKGSEVVSQKLTELAQQGVSYAVVDSLTMDDLLPIAQAVKAMPLLTGGSGLGAALANVDSQCPWGGTTQRGEKPTGKNRKTVVLSGSCSVMTNKQVQAYQQVAPAKMLDVGECLNNPEYAKTLADWVQAQQLTGLAPMLYATQSPELLKKTQEKYGAAESSFAVEKVFGEVVALLQAKGYDTFIIAGGETSGKVVQSLGTEQLSIGSPIAPGVPWVQDLASGNWLALKSGNFGQENFFQFAQEMFNEWWKGAAPRVSRLG</sequence>
<evidence type="ECO:0000256" key="3">
    <source>
        <dbReference type="ARBA" id="ARBA00022741"/>
    </source>
</evidence>
<evidence type="ECO:0000256" key="12">
    <source>
        <dbReference type="ARBA" id="ARBA00041377"/>
    </source>
</evidence>
<dbReference type="Gene3D" id="3.40.980.20">
    <property type="entry name" value="Four-carbon acid sugar kinase, nucleotide binding domain"/>
    <property type="match status" value="1"/>
</dbReference>
<comment type="catalytic activity">
    <reaction evidence="8">
        <text>3-dehydro-D-erythronate + ATP = 3-dehydro-4-O-phospho-D-erythronate + ADP + H(+)</text>
        <dbReference type="Rhea" id="RHEA:52556"/>
        <dbReference type="ChEBI" id="CHEBI:15378"/>
        <dbReference type="ChEBI" id="CHEBI:30616"/>
        <dbReference type="ChEBI" id="CHEBI:57958"/>
        <dbReference type="ChEBI" id="CHEBI:136593"/>
        <dbReference type="ChEBI" id="CHEBI:456216"/>
        <dbReference type="EC" id="2.7.1.217"/>
    </reaction>
</comment>
<dbReference type="Gene3D" id="3.40.50.10840">
    <property type="entry name" value="Putative sugar-binding, N-terminal domain"/>
    <property type="match status" value="1"/>
</dbReference>
<dbReference type="EC" id="2.7.1.217" evidence="10"/>
<dbReference type="Proteomes" id="UP000682358">
    <property type="component" value="Chromosome"/>
</dbReference>
<dbReference type="EMBL" id="CP076405">
    <property type="protein sequence ID" value="QWQ21284.2"/>
    <property type="molecule type" value="Genomic_DNA"/>
</dbReference>
<keyword evidence="3" id="KW-0547">Nucleotide-binding</keyword>
<evidence type="ECO:0000256" key="9">
    <source>
        <dbReference type="ARBA" id="ARBA00037335"/>
    </source>
</evidence>
<proteinExistence type="inferred from homology"/>
<feature type="domain" description="Four-carbon acid sugar kinase nucleotide binding" evidence="14">
    <location>
        <begin position="260"/>
        <end position="416"/>
    </location>
</feature>
<dbReference type="InterPro" id="IPR031475">
    <property type="entry name" value="NBD_C"/>
</dbReference>
<accession>A0AAJ4NKH0</accession>
<gene>
    <name evidence="15" type="ORF">KOF27_02690</name>
</gene>
<name>A0AAJ4NKH0_PRORE</name>
<dbReference type="GO" id="GO:0005524">
    <property type="term" value="F:ATP binding"/>
    <property type="evidence" value="ECO:0007669"/>
    <property type="project" value="UniProtKB-KW"/>
</dbReference>
<evidence type="ECO:0000256" key="2">
    <source>
        <dbReference type="ARBA" id="ARBA00022679"/>
    </source>
</evidence>
<keyword evidence="2 15" id="KW-0808">Transferase</keyword>
<feature type="domain" description="Four-carbon acid sugar kinase N-terminal" evidence="13">
    <location>
        <begin position="5"/>
        <end position="233"/>
    </location>
</feature>
<evidence type="ECO:0000313" key="16">
    <source>
        <dbReference type="Proteomes" id="UP000682358"/>
    </source>
</evidence>
<dbReference type="InterPro" id="IPR050007">
    <property type="entry name" value="OtnK"/>
</dbReference>
<evidence type="ECO:0000256" key="11">
    <source>
        <dbReference type="ARBA" id="ARBA00039461"/>
    </source>
</evidence>
<evidence type="ECO:0000256" key="8">
    <source>
        <dbReference type="ARBA" id="ARBA00036346"/>
    </source>
</evidence>
<dbReference type="AlphaFoldDB" id="A0AAJ4NKH0"/>
<evidence type="ECO:0000259" key="14">
    <source>
        <dbReference type="Pfam" id="PF17042"/>
    </source>
</evidence>
<evidence type="ECO:0000256" key="7">
    <source>
        <dbReference type="ARBA" id="ARBA00035898"/>
    </source>
</evidence>
<dbReference type="Pfam" id="PF07005">
    <property type="entry name" value="SBD_N"/>
    <property type="match status" value="1"/>
</dbReference>
<dbReference type="InterPro" id="IPR037051">
    <property type="entry name" value="4-carb_acid_sugar_kinase_N_sf"/>
</dbReference>
<evidence type="ECO:0000256" key="4">
    <source>
        <dbReference type="ARBA" id="ARBA00022777"/>
    </source>
</evidence>
<dbReference type="InterPro" id="IPR010737">
    <property type="entry name" value="4-carb_acid_sugar_kinase_N"/>
</dbReference>
<comment type="similarity">
    <text evidence="1">Belongs to the four-carbon acid sugar kinase family.</text>
</comment>
<keyword evidence="6" id="KW-0119">Carbohydrate metabolism</keyword>